<dbReference type="AlphaFoldDB" id="A0AAV4TXN4"/>
<name>A0AAV4TXN4_9ARAC</name>
<sequence length="72" mass="7704">MILTVTAPEDRSAGFPDGSSGDGPSITFSARSPSLCHNNRNSALKKQAPFLLTEPFSTNDNQMLPSIPRVTL</sequence>
<organism evidence="2 3">
    <name type="scientific">Caerostris darwini</name>
    <dbReference type="NCBI Taxonomy" id="1538125"/>
    <lineage>
        <taxon>Eukaryota</taxon>
        <taxon>Metazoa</taxon>
        <taxon>Ecdysozoa</taxon>
        <taxon>Arthropoda</taxon>
        <taxon>Chelicerata</taxon>
        <taxon>Arachnida</taxon>
        <taxon>Araneae</taxon>
        <taxon>Araneomorphae</taxon>
        <taxon>Entelegynae</taxon>
        <taxon>Araneoidea</taxon>
        <taxon>Araneidae</taxon>
        <taxon>Caerostris</taxon>
    </lineage>
</organism>
<feature type="compositionally biased region" description="Low complexity" evidence="1">
    <location>
        <begin position="16"/>
        <end position="25"/>
    </location>
</feature>
<evidence type="ECO:0000313" key="2">
    <source>
        <dbReference type="EMBL" id="GIY49083.1"/>
    </source>
</evidence>
<gene>
    <name evidence="2" type="ORF">CDAR_438001</name>
</gene>
<protein>
    <submittedName>
        <fullName evidence="2">Uncharacterized protein</fullName>
    </submittedName>
</protein>
<dbReference type="Proteomes" id="UP001054837">
    <property type="component" value="Unassembled WGS sequence"/>
</dbReference>
<comment type="caution">
    <text evidence="2">The sequence shown here is derived from an EMBL/GenBank/DDBJ whole genome shotgun (WGS) entry which is preliminary data.</text>
</comment>
<keyword evidence="3" id="KW-1185">Reference proteome</keyword>
<feature type="region of interest" description="Disordered" evidence="1">
    <location>
        <begin position="1"/>
        <end position="33"/>
    </location>
</feature>
<accession>A0AAV4TXN4</accession>
<reference evidence="2 3" key="1">
    <citation type="submission" date="2021-06" db="EMBL/GenBank/DDBJ databases">
        <title>Caerostris darwini draft genome.</title>
        <authorList>
            <person name="Kono N."/>
            <person name="Arakawa K."/>
        </authorList>
    </citation>
    <scope>NUCLEOTIDE SEQUENCE [LARGE SCALE GENOMIC DNA]</scope>
</reference>
<proteinExistence type="predicted"/>
<evidence type="ECO:0000256" key="1">
    <source>
        <dbReference type="SAM" id="MobiDB-lite"/>
    </source>
</evidence>
<evidence type="ECO:0000313" key="3">
    <source>
        <dbReference type="Proteomes" id="UP001054837"/>
    </source>
</evidence>
<dbReference type="EMBL" id="BPLQ01010200">
    <property type="protein sequence ID" value="GIY49083.1"/>
    <property type="molecule type" value="Genomic_DNA"/>
</dbReference>